<evidence type="ECO:0000313" key="6">
    <source>
        <dbReference type="EMBL" id="TMQ66192.1"/>
    </source>
</evidence>
<evidence type="ECO:0000256" key="4">
    <source>
        <dbReference type="ARBA" id="ARBA00023136"/>
    </source>
</evidence>
<evidence type="ECO:0000256" key="1">
    <source>
        <dbReference type="ARBA" id="ARBA00004141"/>
    </source>
</evidence>
<evidence type="ECO:0000313" key="7">
    <source>
        <dbReference type="Proteomes" id="UP000316609"/>
    </source>
</evidence>
<dbReference type="Pfam" id="PF00902">
    <property type="entry name" value="TatC"/>
    <property type="match status" value="1"/>
</dbReference>
<dbReference type="PANTHER" id="PTHR30371:SF0">
    <property type="entry name" value="SEC-INDEPENDENT PROTEIN TRANSLOCASE PROTEIN TATC, CHLOROPLASTIC-RELATED"/>
    <property type="match status" value="1"/>
</dbReference>
<keyword evidence="5" id="KW-0653">Protein transport</keyword>
<feature type="transmembrane region" description="Helical" evidence="5">
    <location>
        <begin position="216"/>
        <end position="238"/>
    </location>
</feature>
<organism evidence="6 7">
    <name type="scientific">Eiseniibacteriota bacterium</name>
    <dbReference type="NCBI Taxonomy" id="2212470"/>
    <lineage>
        <taxon>Bacteria</taxon>
        <taxon>Candidatus Eiseniibacteriota</taxon>
    </lineage>
</organism>
<keyword evidence="5" id="KW-1003">Cell membrane</keyword>
<evidence type="ECO:0000256" key="2">
    <source>
        <dbReference type="ARBA" id="ARBA00022692"/>
    </source>
</evidence>
<accession>A0A538TRE0</accession>
<reference evidence="6 7" key="1">
    <citation type="journal article" date="2019" name="Nat. Microbiol.">
        <title>Mediterranean grassland soil C-N compound turnover is dependent on rainfall and depth, and is mediated by genomically divergent microorganisms.</title>
        <authorList>
            <person name="Diamond S."/>
            <person name="Andeer P.F."/>
            <person name="Li Z."/>
            <person name="Crits-Christoph A."/>
            <person name="Burstein D."/>
            <person name="Anantharaman K."/>
            <person name="Lane K.R."/>
            <person name="Thomas B.C."/>
            <person name="Pan C."/>
            <person name="Northen T.R."/>
            <person name="Banfield J.F."/>
        </authorList>
    </citation>
    <scope>NUCLEOTIDE SEQUENCE [LARGE SCALE GENOMIC DNA]</scope>
    <source>
        <strain evidence="6">WS_8</strain>
    </source>
</reference>
<dbReference type="NCBIfam" id="TIGR00945">
    <property type="entry name" value="tatC"/>
    <property type="match status" value="1"/>
</dbReference>
<feature type="transmembrane region" description="Helical" evidence="5">
    <location>
        <begin position="25"/>
        <end position="44"/>
    </location>
</feature>
<keyword evidence="5" id="KW-0813">Transport</keyword>
<name>A0A538TRE0_UNCEI</name>
<comment type="subunit">
    <text evidence="5">Forms a complex with TatA.</text>
</comment>
<dbReference type="HAMAP" id="MF_00902">
    <property type="entry name" value="TatC"/>
    <property type="match status" value="1"/>
</dbReference>
<dbReference type="PRINTS" id="PR01840">
    <property type="entry name" value="TATCFAMILY"/>
</dbReference>
<comment type="caution">
    <text evidence="5">Lacks conserved residue(s) required for the propagation of feature annotation.</text>
</comment>
<keyword evidence="4 5" id="KW-0472">Membrane</keyword>
<keyword evidence="2 5" id="KW-0812">Transmembrane</keyword>
<protein>
    <recommendedName>
        <fullName evidence="5">Sec-independent protein translocase protein TatC</fullName>
    </recommendedName>
</protein>
<dbReference type="GO" id="GO:0009977">
    <property type="term" value="F:proton motive force dependent protein transmembrane transporter activity"/>
    <property type="evidence" value="ECO:0007669"/>
    <property type="project" value="TreeGrafter"/>
</dbReference>
<sequence length="252" mass="27878">MGERIDPRQTGEMPFLAHLEELRSVLWHTVIACVVGAIGGWVLAPRVLEGLIRRTVGHAVVLTPLEAFNERFKLALLIGLVLVLPYVFYRLWNFVVPGLLHRERAMILPMALASAVLFLAGVWAAYGYVVPLVVHTLSAFLTPSMTAQIRVSDLLGFFYNLAVACGLVFQLPLVTMTLTALGITTPEFLLRQWRFAIVGVFLVTAIMTPGDVVTAQIVMGFPMVALYFLSVALSWLVARRRRAESMKEVEGA</sequence>
<evidence type="ECO:0000256" key="3">
    <source>
        <dbReference type="ARBA" id="ARBA00022989"/>
    </source>
</evidence>
<evidence type="ECO:0000256" key="5">
    <source>
        <dbReference type="HAMAP-Rule" id="MF_00902"/>
    </source>
</evidence>
<keyword evidence="5" id="KW-0811">Translocation</keyword>
<feature type="transmembrane region" description="Helical" evidence="5">
    <location>
        <begin position="74"/>
        <end position="92"/>
    </location>
</feature>
<comment type="function">
    <text evidence="5">Part of the twin-arginine translocation (Tat) system that transports large folded proteins containing a characteristic twin-arginine motif in their signal peptide across membranes.</text>
</comment>
<comment type="similarity">
    <text evidence="5">Belongs to the TatC family.</text>
</comment>
<dbReference type="GO" id="GO:0065002">
    <property type="term" value="P:intracellular protein transmembrane transport"/>
    <property type="evidence" value="ECO:0007669"/>
    <property type="project" value="TreeGrafter"/>
</dbReference>
<dbReference type="PANTHER" id="PTHR30371">
    <property type="entry name" value="SEC-INDEPENDENT PROTEIN TRANSLOCASE PROTEIN TATC"/>
    <property type="match status" value="1"/>
</dbReference>
<gene>
    <name evidence="5 6" type="primary">tatC</name>
    <name evidence="6" type="ORF">E6K78_06730</name>
</gene>
<proteinExistence type="inferred from homology"/>
<dbReference type="InterPro" id="IPR002033">
    <property type="entry name" value="TatC"/>
</dbReference>
<comment type="caution">
    <text evidence="6">The sequence shown here is derived from an EMBL/GenBank/DDBJ whole genome shotgun (WGS) entry which is preliminary data.</text>
</comment>
<keyword evidence="3 5" id="KW-1133">Transmembrane helix</keyword>
<comment type="subcellular location">
    <subcellularLocation>
        <location evidence="5">Cell membrane</location>
        <topology evidence="5">Multi-pass membrane protein</topology>
    </subcellularLocation>
    <subcellularLocation>
        <location evidence="1">Membrane</location>
        <topology evidence="1">Multi-pass membrane protein</topology>
    </subcellularLocation>
</comment>
<feature type="transmembrane region" description="Helical" evidence="5">
    <location>
        <begin position="104"/>
        <end position="125"/>
    </location>
</feature>
<dbReference type="EMBL" id="VBOY01000060">
    <property type="protein sequence ID" value="TMQ66192.1"/>
    <property type="molecule type" value="Genomic_DNA"/>
</dbReference>
<dbReference type="AlphaFoldDB" id="A0A538TRE0"/>
<dbReference type="GO" id="GO:0033281">
    <property type="term" value="C:TAT protein transport complex"/>
    <property type="evidence" value="ECO:0007669"/>
    <property type="project" value="UniProtKB-UniRule"/>
</dbReference>
<dbReference type="Proteomes" id="UP000316609">
    <property type="component" value="Unassembled WGS sequence"/>
</dbReference>
<dbReference type="GO" id="GO:0043953">
    <property type="term" value="P:protein transport by the Tat complex"/>
    <property type="evidence" value="ECO:0007669"/>
    <property type="project" value="UniProtKB-UniRule"/>
</dbReference>
<feature type="transmembrane region" description="Helical" evidence="5">
    <location>
        <begin position="157"/>
        <end position="181"/>
    </location>
</feature>